<dbReference type="PANTHER" id="PTHR45453:SF1">
    <property type="entry name" value="PHOSPHATE REGULON SENSOR PROTEIN PHOR"/>
    <property type="match status" value="1"/>
</dbReference>
<keyword evidence="3" id="KW-0597">Phosphoprotein</keyword>
<dbReference type="InterPro" id="IPR036097">
    <property type="entry name" value="HisK_dim/P_sf"/>
</dbReference>
<evidence type="ECO:0000256" key="2">
    <source>
        <dbReference type="ARBA" id="ARBA00012438"/>
    </source>
</evidence>
<keyword evidence="4" id="KW-0808">Transferase</keyword>
<protein>
    <recommendedName>
        <fullName evidence="2">histidine kinase</fullName>
        <ecNumber evidence="2">2.7.13.3</ecNumber>
    </recommendedName>
</protein>
<dbReference type="SUPFAM" id="SSF47384">
    <property type="entry name" value="Homodimeric domain of signal transducing histidine kinase"/>
    <property type="match status" value="1"/>
</dbReference>
<dbReference type="GO" id="GO:0016036">
    <property type="term" value="P:cellular response to phosphate starvation"/>
    <property type="evidence" value="ECO:0007669"/>
    <property type="project" value="TreeGrafter"/>
</dbReference>
<dbReference type="CDD" id="cd00082">
    <property type="entry name" value="HisKA"/>
    <property type="match status" value="1"/>
</dbReference>
<dbReference type="InterPro" id="IPR050351">
    <property type="entry name" value="BphY/WalK/GraS-like"/>
</dbReference>
<evidence type="ECO:0000313" key="9">
    <source>
        <dbReference type="EMBL" id="EKC58494.1"/>
    </source>
</evidence>
<dbReference type="SMART" id="SM00387">
    <property type="entry name" value="HATPase_c"/>
    <property type="match status" value="1"/>
</dbReference>
<evidence type="ECO:0000256" key="1">
    <source>
        <dbReference type="ARBA" id="ARBA00000085"/>
    </source>
</evidence>
<sequence length="396" mass="43267">ATATVETFDPNAIDPLCRYAILQAGTAHVLQTNMTASQLKKARNILTGGRQWVVASYQYYQYVVDMADGARCILQYDYSVPYADPALREVLPDFQTMYILLLILLEVIWLALCTHCTVKVLTGETRKLTKASAAIAAQRPEEIEVSGAKVREFAETLRAMQTMGSQLTASLQSQWKLEQQRAEQTAALAHDLKTPLAIITGNADLLAEDENLTEAQKAQIAAMQRAAEKADRYLQTLRTVNTAETSPQEPMQRVQVQEILTRCANDAKLLCKNKSIQFVLNNAMENARTIPAQRQALGRALDNILENAVRFTPAGGTITLDAVEEGQEIVFTVTDTGPGFSPEALQKAGRELFTTDAARGQHWGLGLAAARRTAQTHNGTLTVSNGENGGESGIES</sequence>
<feature type="compositionally biased region" description="Gly residues" evidence="7">
    <location>
        <begin position="387"/>
        <end position="396"/>
    </location>
</feature>
<comment type="caution">
    <text evidence="9">The sequence shown here is derived from an EMBL/GenBank/DDBJ whole genome shotgun (WGS) entry which is preliminary data.</text>
</comment>
<dbReference type="Pfam" id="PF00512">
    <property type="entry name" value="HisKA"/>
    <property type="match status" value="1"/>
</dbReference>
<evidence type="ECO:0000256" key="3">
    <source>
        <dbReference type="ARBA" id="ARBA00022553"/>
    </source>
</evidence>
<dbReference type="GO" id="GO:0004721">
    <property type="term" value="F:phosphoprotein phosphatase activity"/>
    <property type="evidence" value="ECO:0007669"/>
    <property type="project" value="TreeGrafter"/>
</dbReference>
<dbReference type="AlphaFoldDB" id="K1SST4"/>
<keyword evidence="6" id="KW-0902">Two-component regulatory system</keyword>
<dbReference type="PRINTS" id="PR01780">
    <property type="entry name" value="LANTIREGPROT"/>
</dbReference>
<feature type="region of interest" description="Disordered" evidence="7">
    <location>
        <begin position="376"/>
        <end position="396"/>
    </location>
</feature>
<evidence type="ECO:0000256" key="4">
    <source>
        <dbReference type="ARBA" id="ARBA00022679"/>
    </source>
</evidence>
<evidence type="ECO:0000256" key="6">
    <source>
        <dbReference type="ARBA" id="ARBA00023012"/>
    </source>
</evidence>
<accession>K1SST4</accession>
<dbReference type="InterPro" id="IPR005467">
    <property type="entry name" value="His_kinase_dom"/>
</dbReference>
<dbReference type="PANTHER" id="PTHR45453">
    <property type="entry name" value="PHOSPHATE REGULON SENSOR PROTEIN PHOR"/>
    <property type="match status" value="1"/>
</dbReference>
<dbReference type="Gene3D" id="3.30.565.10">
    <property type="entry name" value="Histidine kinase-like ATPase, C-terminal domain"/>
    <property type="match status" value="1"/>
</dbReference>
<gene>
    <name evidence="9" type="ORF">OBE_09976</name>
</gene>
<feature type="non-terminal residue" evidence="9">
    <location>
        <position position="396"/>
    </location>
</feature>
<feature type="non-terminal residue" evidence="9">
    <location>
        <position position="1"/>
    </location>
</feature>
<evidence type="ECO:0000256" key="5">
    <source>
        <dbReference type="ARBA" id="ARBA00022777"/>
    </source>
</evidence>
<dbReference type="GO" id="GO:0005886">
    <property type="term" value="C:plasma membrane"/>
    <property type="evidence" value="ECO:0007669"/>
    <property type="project" value="TreeGrafter"/>
</dbReference>
<reference evidence="9" key="1">
    <citation type="journal article" date="2013" name="Environ. Microbiol.">
        <title>Microbiota from the distal guts of lean and obese adolescents exhibit partial functional redundancy besides clear differences in community structure.</title>
        <authorList>
            <person name="Ferrer M."/>
            <person name="Ruiz A."/>
            <person name="Lanza F."/>
            <person name="Haange S.B."/>
            <person name="Oberbach A."/>
            <person name="Till H."/>
            <person name="Bargiela R."/>
            <person name="Campoy C."/>
            <person name="Segura M.T."/>
            <person name="Richter M."/>
            <person name="von Bergen M."/>
            <person name="Seifert J."/>
            <person name="Suarez A."/>
        </authorList>
    </citation>
    <scope>NUCLEOTIDE SEQUENCE</scope>
</reference>
<dbReference type="Pfam" id="PF02518">
    <property type="entry name" value="HATPase_c"/>
    <property type="match status" value="1"/>
</dbReference>
<dbReference type="InterPro" id="IPR003594">
    <property type="entry name" value="HATPase_dom"/>
</dbReference>
<dbReference type="Gene3D" id="1.10.287.130">
    <property type="match status" value="1"/>
</dbReference>
<dbReference type="PROSITE" id="PS50109">
    <property type="entry name" value="HIS_KIN"/>
    <property type="match status" value="1"/>
</dbReference>
<dbReference type="SMART" id="SM00388">
    <property type="entry name" value="HisKA"/>
    <property type="match status" value="1"/>
</dbReference>
<dbReference type="EC" id="2.7.13.3" evidence="2"/>
<proteinExistence type="predicted"/>
<dbReference type="InterPro" id="IPR036890">
    <property type="entry name" value="HATPase_C_sf"/>
</dbReference>
<comment type="catalytic activity">
    <reaction evidence="1">
        <text>ATP + protein L-histidine = ADP + protein N-phospho-L-histidine.</text>
        <dbReference type="EC" id="2.7.13.3"/>
    </reaction>
</comment>
<evidence type="ECO:0000259" key="8">
    <source>
        <dbReference type="PROSITE" id="PS50109"/>
    </source>
</evidence>
<organism evidence="9">
    <name type="scientific">human gut metagenome</name>
    <dbReference type="NCBI Taxonomy" id="408170"/>
    <lineage>
        <taxon>unclassified sequences</taxon>
        <taxon>metagenomes</taxon>
        <taxon>organismal metagenomes</taxon>
    </lineage>
</organism>
<evidence type="ECO:0000256" key="7">
    <source>
        <dbReference type="SAM" id="MobiDB-lite"/>
    </source>
</evidence>
<name>K1SST4_9ZZZZ</name>
<dbReference type="EMBL" id="AJWZ01006885">
    <property type="protein sequence ID" value="EKC58494.1"/>
    <property type="molecule type" value="Genomic_DNA"/>
</dbReference>
<dbReference type="InterPro" id="IPR008358">
    <property type="entry name" value="Sig_transdc_His_kin/Pase_MprB"/>
</dbReference>
<keyword evidence="5 9" id="KW-0418">Kinase</keyword>
<dbReference type="InterPro" id="IPR003661">
    <property type="entry name" value="HisK_dim/P_dom"/>
</dbReference>
<feature type="domain" description="Histidine kinase" evidence="8">
    <location>
        <begin position="187"/>
        <end position="390"/>
    </location>
</feature>
<dbReference type="SUPFAM" id="SSF55874">
    <property type="entry name" value="ATPase domain of HSP90 chaperone/DNA topoisomerase II/histidine kinase"/>
    <property type="match status" value="1"/>
</dbReference>
<dbReference type="GO" id="GO:0000155">
    <property type="term" value="F:phosphorelay sensor kinase activity"/>
    <property type="evidence" value="ECO:0007669"/>
    <property type="project" value="InterPro"/>
</dbReference>